<gene>
    <name evidence="1" type="ORF">V6N12_069490</name>
</gene>
<evidence type="ECO:0000313" key="1">
    <source>
        <dbReference type="EMBL" id="KAK8579161.1"/>
    </source>
</evidence>
<evidence type="ECO:0000313" key="2">
    <source>
        <dbReference type="Proteomes" id="UP001472677"/>
    </source>
</evidence>
<dbReference type="EMBL" id="JBBPBM010000006">
    <property type="protein sequence ID" value="KAK8579161.1"/>
    <property type="molecule type" value="Genomic_DNA"/>
</dbReference>
<dbReference type="InterPro" id="IPR036691">
    <property type="entry name" value="Endo/exonu/phosph_ase_sf"/>
</dbReference>
<protein>
    <submittedName>
        <fullName evidence="1">Uncharacterized protein</fullName>
    </submittedName>
</protein>
<name>A0ABR2FE10_9ROSI</name>
<sequence>MFPIRVVAFEEAVGQQCDCCCGTVVESGANSEAVVSAGKNEQPLEVSEAGDTSRLEERLVDASMEGMVENVVQEGLGDIVSLGVFFYTSSPIERGAVGPKSECPRANLATATVLNNGQRLLQQHRCEMVVLLETKLEVISDRMVVWYTDNYEYVFALAEERAGGILIVWDLTRFRLSTKEMVMRFVMVDGTWGVLVSSQQPWCVYGDFNMVLRLEERRGCSTIPKDMSEFGDFIEHNVLVDLSLCGKIFTWFGSRNRCSKIDRVLVSSEWCERLEQLMEVCAKISLMHRLKSFKAFLRDWNSSSFGDVDRGITRVTKQIDELDNDCRDDMKS</sequence>
<comment type="caution">
    <text evidence="1">The sequence shown here is derived from an EMBL/GenBank/DDBJ whole genome shotgun (WGS) entry which is preliminary data.</text>
</comment>
<dbReference type="SUPFAM" id="SSF56219">
    <property type="entry name" value="DNase I-like"/>
    <property type="match status" value="1"/>
</dbReference>
<dbReference type="PANTHER" id="PTHR33710:SF64">
    <property type="entry name" value="ENDONUCLEASE_EXONUCLEASE_PHOSPHATASE DOMAIN-CONTAINING PROTEIN"/>
    <property type="match status" value="1"/>
</dbReference>
<reference evidence="1 2" key="1">
    <citation type="journal article" date="2024" name="G3 (Bethesda)">
        <title>Genome assembly of Hibiscus sabdariffa L. provides insights into metabolisms of medicinal natural products.</title>
        <authorList>
            <person name="Kim T."/>
        </authorList>
    </citation>
    <scope>NUCLEOTIDE SEQUENCE [LARGE SCALE GENOMIC DNA]</scope>
    <source>
        <strain evidence="1">TK-2024</strain>
        <tissue evidence="1">Old leaves</tissue>
    </source>
</reference>
<accession>A0ABR2FE10</accession>
<dbReference type="Proteomes" id="UP001472677">
    <property type="component" value="Unassembled WGS sequence"/>
</dbReference>
<organism evidence="1 2">
    <name type="scientific">Hibiscus sabdariffa</name>
    <name type="common">roselle</name>
    <dbReference type="NCBI Taxonomy" id="183260"/>
    <lineage>
        <taxon>Eukaryota</taxon>
        <taxon>Viridiplantae</taxon>
        <taxon>Streptophyta</taxon>
        <taxon>Embryophyta</taxon>
        <taxon>Tracheophyta</taxon>
        <taxon>Spermatophyta</taxon>
        <taxon>Magnoliopsida</taxon>
        <taxon>eudicotyledons</taxon>
        <taxon>Gunneridae</taxon>
        <taxon>Pentapetalae</taxon>
        <taxon>rosids</taxon>
        <taxon>malvids</taxon>
        <taxon>Malvales</taxon>
        <taxon>Malvaceae</taxon>
        <taxon>Malvoideae</taxon>
        <taxon>Hibiscus</taxon>
    </lineage>
</organism>
<dbReference type="Gene3D" id="3.60.10.10">
    <property type="entry name" value="Endonuclease/exonuclease/phosphatase"/>
    <property type="match status" value="1"/>
</dbReference>
<dbReference type="PANTHER" id="PTHR33710">
    <property type="entry name" value="BNAC02G09200D PROTEIN"/>
    <property type="match status" value="1"/>
</dbReference>
<keyword evidence="2" id="KW-1185">Reference proteome</keyword>
<proteinExistence type="predicted"/>